<evidence type="ECO:0000256" key="2">
    <source>
        <dbReference type="ARBA" id="ARBA00004123"/>
    </source>
</evidence>
<evidence type="ECO:0000256" key="14">
    <source>
        <dbReference type="ARBA" id="ARBA00023187"/>
    </source>
</evidence>
<evidence type="ECO:0000256" key="6">
    <source>
        <dbReference type="ARBA" id="ARBA00022499"/>
    </source>
</evidence>
<evidence type="ECO:0000256" key="1">
    <source>
        <dbReference type="ARBA" id="ARBA00000900"/>
    </source>
</evidence>
<keyword evidence="8" id="KW-0808">Transferase</keyword>
<feature type="domain" description="PPIase cyclophilin-type" evidence="22">
    <location>
        <begin position="226"/>
        <end position="374"/>
    </location>
</feature>
<keyword evidence="10" id="KW-0833">Ubl conjugation pathway</keyword>
<dbReference type="Ensembl" id="ENSCCRT00000115320.1">
    <property type="protein sequence ID" value="ENSCCRP00000103589.1"/>
    <property type="gene ID" value="ENSCCRG00000072201.1"/>
</dbReference>
<evidence type="ECO:0000256" key="10">
    <source>
        <dbReference type="ARBA" id="ARBA00022786"/>
    </source>
</evidence>
<dbReference type="GO" id="GO:0000209">
    <property type="term" value="P:protein polyubiquitination"/>
    <property type="evidence" value="ECO:0007669"/>
    <property type="project" value="TreeGrafter"/>
</dbReference>
<dbReference type="GO" id="GO:0008380">
    <property type="term" value="P:RNA splicing"/>
    <property type="evidence" value="ECO:0007669"/>
    <property type="project" value="UniProtKB-KW"/>
</dbReference>
<dbReference type="FunFam" id="3.30.40.10:FF:000079">
    <property type="entry name" value="Peptidyl-prolyl cis-trans isomerase 2"/>
    <property type="match status" value="1"/>
</dbReference>
<evidence type="ECO:0000256" key="19">
    <source>
        <dbReference type="ARBA" id="ARBA00078275"/>
    </source>
</evidence>
<dbReference type="InterPro" id="IPR044666">
    <property type="entry name" value="Cyclophilin_A-like"/>
</dbReference>
<dbReference type="PRINTS" id="PR00153">
    <property type="entry name" value="CSAPPISMRASE"/>
</dbReference>
<dbReference type="FunFam" id="2.40.100.10:FF:000018">
    <property type="entry name" value="Peptidyl-prolyl cis-trans isomerase-like 2"/>
    <property type="match status" value="1"/>
</dbReference>
<dbReference type="GO" id="GO:0006397">
    <property type="term" value="P:mRNA processing"/>
    <property type="evidence" value="ECO:0007669"/>
    <property type="project" value="UniProtKB-KW"/>
</dbReference>
<dbReference type="InterPro" id="IPR003613">
    <property type="entry name" value="Ubox_domain"/>
</dbReference>
<evidence type="ECO:0000256" key="11">
    <source>
        <dbReference type="ARBA" id="ARBA00022843"/>
    </source>
</evidence>
<reference evidence="24" key="2">
    <citation type="submission" date="2025-09" db="UniProtKB">
        <authorList>
            <consortium name="Ensembl"/>
        </authorList>
    </citation>
    <scope>IDENTIFICATION</scope>
</reference>
<dbReference type="Gene3D" id="3.30.40.10">
    <property type="entry name" value="Zinc/RING finger domain, C3HC4 (zinc finger)"/>
    <property type="match status" value="1"/>
</dbReference>
<accession>A0A9J7X893</accession>
<evidence type="ECO:0000256" key="8">
    <source>
        <dbReference type="ARBA" id="ARBA00022679"/>
    </source>
</evidence>
<dbReference type="Pfam" id="PF00160">
    <property type="entry name" value="Pro_isomerase"/>
    <property type="match status" value="1"/>
</dbReference>
<keyword evidence="11" id="KW-0832">Ubl conjugation</keyword>
<dbReference type="PROSITE" id="PS00170">
    <property type="entry name" value="CSA_PPIASE_1"/>
    <property type="match status" value="1"/>
</dbReference>
<keyword evidence="14" id="KW-0508">mRNA splicing</keyword>
<dbReference type="AlphaFoldDB" id="A0A9J7X893"/>
<evidence type="ECO:0000256" key="7">
    <source>
        <dbReference type="ARBA" id="ARBA00022664"/>
    </source>
</evidence>
<feature type="compositionally biased region" description="Basic and acidic residues" evidence="21">
    <location>
        <begin position="389"/>
        <end position="402"/>
    </location>
</feature>
<evidence type="ECO:0000256" key="18">
    <source>
        <dbReference type="ARBA" id="ARBA00073734"/>
    </source>
</evidence>
<dbReference type="SUPFAM" id="SSF50891">
    <property type="entry name" value="Cyclophilin-like"/>
    <property type="match status" value="1"/>
</dbReference>
<comment type="function">
    <text evidence="16">Has a ubiquitin-protein ligase activity acting as an E3 ubiquitin protein ligase or as an ubiquitin-ubiquitin ligase promoting elongation of ubiquitin chains on substrates. By mediating 'Lys-48'-linked polyubiquitination of proteins could target them for proteasomal degradation. May also function as a chaperone, playing a role in transport to the cell membrane of BSG/Basigin for instance. Probable inactive PPIase with no peptidyl-prolyl cis-trans isomerase activity. As a component of the minor spliceosome, involved in the splicing of U12-type introns in pre-mRNAs.</text>
</comment>
<dbReference type="InterPro" id="IPR013083">
    <property type="entry name" value="Znf_RING/FYVE/PHD"/>
</dbReference>
<evidence type="ECO:0000259" key="22">
    <source>
        <dbReference type="PROSITE" id="PS50072"/>
    </source>
</evidence>
<evidence type="ECO:0000256" key="12">
    <source>
        <dbReference type="ARBA" id="ARBA00022990"/>
    </source>
</evidence>
<dbReference type="GO" id="GO:0003755">
    <property type="term" value="F:peptidyl-prolyl cis-trans isomerase activity"/>
    <property type="evidence" value="ECO:0007669"/>
    <property type="project" value="InterPro"/>
</dbReference>
<evidence type="ECO:0000256" key="9">
    <source>
        <dbReference type="ARBA" id="ARBA00022728"/>
    </source>
</evidence>
<evidence type="ECO:0000256" key="20">
    <source>
        <dbReference type="ARBA" id="ARBA00079124"/>
    </source>
</evidence>
<dbReference type="InterPro" id="IPR029000">
    <property type="entry name" value="Cyclophilin-like_dom_sf"/>
</dbReference>
<evidence type="ECO:0000313" key="25">
    <source>
        <dbReference type="Proteomes" id="UP001108240"/>
    </source>
</evidence>
<keyword evidence="9" id="KW-0747">Spliceosome</keyword>
<dbReference type="InterPro" id="IPR020892">
    <property type="entry name" value="Cyclophilin-type_PPIase_CS"/>
</dbReference>
<comment type="subcellular location">
    <subcellularLocation>
        <location evidence="2">Nucleus</location>
    </subcellularLocation>
</comment>
<dbReference type="GO" id="GO:0061630">
    <property type="term" value="F:ubiquitin protein ligase activity"/>
    <property type="evidence" value="ECO:0007669"/>
    <property type="project" value="UniProtKB-EC"/>
</dbReference>
<evidence type="ECO:0000256" key="21">
    <source>
        <dbReference type="SAM" id="MobiDB-lite"/>
    </source>
</evidence>
<evidence type="ECO:0000256" key="16">
    <source>
        <dbReference type="ARBA" id="ARBA00059251"/>
    </source>
</evidence>
<dbReference type="SMART" id="SM00504">
    <property type="entry name" value="Ubox"/>
    <property type="match status" value="1"/>
</dbReference>
<evidence type="ECO:0000256" key="17">
    <source>
        <dbReference type="ARBA" id="ARBA00061807"/>
    </source>
</evidence>
<dbReference type="Gene3D" id="2.40.100.10">
    <property type="entry name" value="Cyclophilin-like"/>
    <property type="match status" value="1"/>
</dbReference>
<dbReference type="PROSITE" id="PS50072">
    <property type="entry name" value="CSA_PPIASE_2"/>
    <property type="match status" value="1"/>
</dbReference>
<dbReference type="PANTHER" id="PTHR45625">
    <property type="entry name" value="PEPTIDYL-PROLYL CIS-TRANS ISOMERASE-RELATED"/>
    <property type="match status" value="1"/>
</dbReference>
<dbReference type="CDD" id="cd01923">
    <property type="entry name" value="cyclophilin_RING"/>
    <property type="match status" value="1"/>
</dbReference>
<evidence type="ECO:0000259" key="23">
    <source>
        <dbReference type="PROSITE" id="PS51698"/>
    </source>
</evidence>
<dbReference type="SUPFAM" id="SSF57850">
    <property type="entry name" value="RING/U-box"/>
    <property type="match status" value="1"/>
</dbReference>
<dbReference type="PANTHER" id="PTHR45625:SF1">
    <property type="entry name" value="RING-TYPE E3 UBIQUITIN-PROTEIN LIGASE PPIL2"/>
    <property type="match status" value="1"/>
</dbReference>
<evidence type="ECO:0000313" key="24">
    <source>
        <dbReference type="Ensembl" id="ENSCCRP00000103589.1"/>
    </source>
</evidence>
<evidence type="ECO:0000256" key="13">
    <source>
        <dbReference type="ARBA" id="ARBA00023054"/>
    </source>
</evidence>
<evidence type="ECO:0000256" key="15">
    <source>
        <dbReference type="ARBA" id="ARBA00023242"/>
    </source>
</evidence>
<evidence type="ECO:0000256" key="5">
    <source>
        <dbReference type="ARBA" id="ARBA00012483"/>
    </source>
</evidence>
<keyword evidence="13" id="KW-0175">Coiled coil</keyword>
<dbReference type="PROSITE" id="PS51698">
    <property type="entry name" value="U_BOX"/>
    <property type="match status" value="1"/>
</dbReference>
<sequence length="456" mass="51188">MFIEIPQANFRRLPFDHCSLSLQPFEYPMCTVDGVVFDLMSIVPWIKKFGTNPITGEYHCPVLYTVFTNNSHIVANKVTGNVFSYEVKHTTSQMFQGPSCDPTNLDKFNVSDFFHVKNNMKVLDPDEEKAKQDPSYHLKSTNLETRETLAELYRDYKGDEMLASTMKVPEAKKTDKLNAAHYSTGRVSASFTSTAMAPATTNEADAISDDAVRYQYVKKKGYVRLHTNKGDLNVELHCDKVPKAGENFVKLCKKGYYDGTIFHRSIRNFMIQGGDPTGTGTGGESYWGKPFKDEFRPNLSHTGRGILSMANSGPNTNKSQFFITFRSCTYLDRKHTVFGRVVGGLETLTAMENVESDPKTDKPKSEIKLLSTTVFVDPYEEADAQIAAEREKEAQKQEEERAQTSASVNKAKTEDKPKTFRPGVGKYINMTATGSSHTTAGLRISAKFTENNRRSF</sequence>
<keyword evidence="15" id="KW-0539">Nucleus</keyword>
<proteinExistence type="inferred from homology"/>
<protein>
    <recommendedName>
        <fullName evidence="18">RING-type E3 ubiquitin-protein ligase PPIL2</fullName>
        <ecNumber evidence="5">2.3.2.27</ecNumber>
    </recommendedName>
    <alternativeName>
        <fullName evidence="20">CYC4</fullName>
    </alternativeName>
    <alternativeName>
        <fullName evidence="19">Probable inactive peptidyl-prolyl cis-trans isomerase-like 2</fullName>
    </alternativeName>
</protein>
<keyword evidence="12" id="KW-0007">Acetylation</keyword>
<evidence type="ECO:0000256" key="3">
    <source>
        <dbReference type="ARBA" id="ARBA00004906"/>
    </source>
</evidence>
<keyword evidence="25" id="KW-1185">Reference proteome</keyword>
<dbReference type="InterPro" id="IPR026951">
    <property type="entry name" value="PPIL2_U-box_dom"/>
</dbReference>
<comment type="catalytic activity">
    <reaction evidence="1">
        <text>S-ubiquitinyl-[E2 ubiquitin-conjugating enzyme]-L-cysteine + [acceptor protein]-L-lysine = [E2 ubiquitin-conjugating enzyme]-L-cysteine + N(6)-ubiquitinyl-[acceptor protein]-L-lysine.</text>
        <dbReference type="EC" id="2.3.2.27"/>
    </reaction>
</comment>
<reference evidence="24" key="1">
    <citation type="submission" date="2025-08" db="UniProtKB">
        <authorList>
            <consortium name="Ensembl"/>
        </authorList>
    </citation>
    <scope>IDENTIFICATION</scope>
</reference>
<comment type="pathway">
    <text evidence="3">Protein modification; protein ubiquitination.</text>
</comment>
<comment type="subunit">
    <text evidence="17">Component of the minor spliceosome, which splices U12-type introns. Within this complex, interacts with PRPF8/PRP8, EFTUD2/SNU114 and PLRG1. Interacts with isoform 2 of BSG. Interacts (via the PPIase cyclophilin-type domain) with CRNKL1; they may form a trimeric complex with HSP90.</text>
</comment>
<feature type="region of interest" description="Disordered" evidence="21">
    <location>
        <begin position="389"/>
        <end position="432"/>
    </location>
</feature>
<dbReference type="GO" id="GO:0006457">
    <property type="term" value="P:protein folding"/>
    <property type="evidence" value="ECO:0007669"/>
    <property type="project" value="InterPro"/>
</dbReference>
<feature type="domain" description="U-box" evidence="23">
    <location>
        <begin position="11"/>
        <end position="57"/>
    </location>
</feature>
<evidence type="ECO:0000256" key="4">
    <source>
        <dbReference type="ARBA" id="ARBA00007930"/>
    </source>
</evidence>
<dbReference type="InterPro" id="IPR002130">
    <property type="entry name" value="Cyclophilin-type_PPIase_dom"/>
</dbReference>
<comment type="similarity">
    <text evidence="4">Belongs to the cyclophilin-type PPIase family. PPIL2 subfamily.</text>
</comment>
<keyword evidence="6" id="KW-1017">Isopeptide bond</keyword>
<dbReference type="CDD" id="cd16663">
    <property type="entry name" value="RING-Ubox_PPIL2"/>
    <property type="match status" value="1"/>
</dbReference>
<dbReference type="GO" id="GO:0071013">
    <property type="term" value="C:catalytic step 2 spliceosome"/>
    <property type="evidence" value="ECO:0007669"/>
    <property type="project" value="TreeGrafter"/>
</dbReference>
<dbReference type="GeneTree" id="ENSGT00940000153189"/>
<dbReference type="EC" id="2.3.2.27" evidence="5"/>
<keyword evidence="7" id="KW-0507">mRNA processing</keyword>
<dbReference type="Proteomes" id="UP001108240">
    <property type="component" value="Unplaced"/>
</dbReference>
<name>A0A9J7X893_CYPCA</name>
<organism evidence="24 25">
    <name type="scientific">Cyprinus carpio carpio</name>
    <dbReference type="NCBI Taxonomy" id="630221"/>
    <lineage>
        <taxon>Eukaryota</taxon>
        <taxon>Metazoa</taxon>
        <taxon>Chordata</taxon>
        <taxon>Craniata</taxon>
        <taxon>Vertebrata</taxon>
        <taxon>Euteleostomi</taxon>
        <taxon>Actinopterygii</taxon>
        <taxon>Neopterygii</taxon>
        <taxon>Teleostei</taxon>
        <taxon>Ostariophysi</taxon>
        <taxon>Cypriniformes</taxon>
        <taxon>Cyprinidae</taxon>
        <taxon>Cyprininae</taxon>
        <taxon>Cyprinus</taxon>
    </lineage>
</organism>